<dbReference type="InterPro" id="IPR050832">
    <property type="entry name" value="Bact_Acetyltransf"/>
</dbReference>
<evidence type="ECO:0000259" key="3">
    <source>
        <dbReference type="PROSITE" id="PS51186"/>
    </source>
</evidence>
<feature type="domain" description="N-acetyltransferase" evidence="3">
    <location>
        <begin position="4"/>
        <end position="144"/>
    </location>
</feature>
<dbReference type="RefSeq" id="WP_104982342.1">
    <property type="nucleotide sequence ID" value="NZ_CP012673.1"/>
</dbReference>
<dbReference type="PANTHER" id="PTHR43877">
    <property type="entry name" value="AMINOALKYLPHOSPHONATE N-ACETYLTRANSFERASE-RELATED-RELATED"/>
    <property type="match status" value="1"/>
</dbReference>
<reference evidence="4 5" key="1">
    <citation type="submission" date="2015-09" db="EMBL/GenBank/DDBJ databases">
        <title>Sorangium comparison.</title>
        <authorList>
            <person name="Zaburannyi N."/>
            <person name="Bunk B."/>
            <person name="Overmann J."/>
            <person name="Mueller R."/>
        </authorList>
    </citation>
    <scope>NUCLEOTIDE SEQUENCE [LARGE SCALE GENOMIC DNA]</scope>
    <source>
        <strain evidence="4 5">So ce26</strain>
    </source>
</reference>
<protein>
    <recommendedName>
        <fullName evidence="3">N-acetyltransferase domain-containing protein</fullName>
    </recommendedName>
</protein>
<dbReference type="PROSITE" id="PS51186">
    <property type="entry name" value="GNAT"/>
    <property type="match status" value="1"/>
</dbReference>
<evidence type="ECO:0000313" key="4">
    <source>
        <dbReference type="EMBL" id="AUX43699.1"/>
    </source>
</evidence>
<evidence type="ECO:0000256" key="1">
    <source>
        <dbReference type="ARBA" id="ARBA00022679"/>
    </source>
</evidence>
<keyword evidence="2" id="KW-0012">Acyltransferase</keyword>
<name>A0A2L0EWR7_SORCE</name>
<dbReference type="Gene3D" id="3.40.630.30">
    <property type="match status" value="1"/>
</dbReference>
<dbReference type="InterPro" id="IPR016181">
    <property type="entry name" value="Acyl_CoA_acyltransferase"/>
</dbReference>
<keyword evidence="1" id="KW-0808">Transferase</keyword>
<dbReference type="SUPFAM" id="SSF55729">
    <property type="entry name" value="Acyl-CoA N-acyltransferases (Nat)"/>
    <property type="match status" value="1"/>
</dbReference>
<dbReference type="InterPro" id="IPR000182">
    <property type="entry name" value="GNAT_dom"/>
</dbReference>
<accession>A0A2L0EWR7</accession>
<dbReference type="Proteomes" id="UP000238348">
    <property type="component" value="Chromosome"/>
</dbReference>
<evidence type="ECO:0000256" key="2">
    <source>
        <dbReference type="ARBA" id="ARBA00023315"/>
    </source>
</evidence>
<organism evidence="4 5">
    <name type="scientific">Sorangium cellulosum</name>
    <name type="common">Polyangium cellulosum</name>
    <dbReference type="NCBI Taxonomy" id="56"/>
    <lineage>
        <taxon>Bacteria</taxon>
        <taxon>Pseudomonadati</taxon>
        <taxon>Myxococcota</taxon>
        <taxon>Polyangia</taxon>
        <taxon>Polyangiales</taxon>
        <taxon>Polyangiaceae</taxon>
        <taxon>Sorangium</taxon>
    </lineage>
</organism>
<dbReference type="OrthoDB" id="5381450at2"/>
<dbReference type="AlphaFoldDB" id="A0A2L0EWR7"/>
<dbReference type="EMBL" id="CP012673">
    <property type="protein sequence ID" value="AUX43699.1"/>
    <property type="molecule type" value="Genomic_DNA"/>
</dbReference>
<sequence>MLRLAARPATPADYDHFARLFPELGVDQAAPSRDRWEHVLARDTLLFEEDGAVVAYAYAQTLRDMGYVRNVVVTRSHRGRGVGGAVMRAVAAHLRARGCSRWCLNVVPDNAAAVRLYRSAGMEQAYTSTDFRFTWDVVARLPRDGRDVAARRLEPADDAAVEATFALVPGQIAEARGRGHLVLLSLIDPAAPSAPPLGFASFDPAHPGAFPFRVAAPGLAVPLLEAIRPHAPPDGAFVNVVVEDDDALAAAFLAAGASVHLALAHFRGDIPAT</sequence>
<dbReference type="GO" id="GO:0016747">
    <property type="term" value="F:acyltransferase activity, transferring groups other than amino-acyl groups"/>
    <property type="evidence" value="ECO:0007669"/>
    <property type="project" value="InterPro"/>
</dbReference>
<dbReference type="CDD" id="cd04301">
    <property type="entry name" value="NAT_SF"/>
    <property type="match status" value="1"/>
</dbReference>
<proteinExistence type="predicted"/>
<dbReference type="Pfam" id="PF00583">
    <property type="entry name" value="Acetyltransf_1"/>
    <property type="match status" value="1"/>
</dbReference>
<evidence type="ECO:0000313" key="5">
    <source>
        <dbReference type="Proteomes" id="UP000238348"/>
    </source>
</evidence>
<gene>
    <name evidence="4" type="ORF">SOCE26_051520</name>
</gene>
<dbReference type="PANTHER" id="PTHR43877:SF2">
    <property type="entry name" value="AMINOALKYLPHOSPHONATE N-ACETYLTRANSFERASE-RELATED"/>
    <property type="match status" value="1"/>
</dbReference>